<dbReference type="RefSeq" id="XP_035321502.1">
    <property type="nucleotide sequence ID" value="XM_035469122.1"/>
</dbReference>
<evidence type="ECO:0000313" key="3">
    <source>
        <dbReference type="Proteomes" id="UP000749293"/>
    </source>
</evidence>
<proteinExistence type="predicted"/>
<dbReference type="EMBL" id="JAANYQ010000008">
    <property type="protein sequence ID" value="KAF4122850.1"/>
    <property type="molecule type" value="Genomic_DNA"/>
</dbReference>
<evidence type="ECO:0000313" key="2">
    <source>
        <dbReference type="EMBL" id="KAF4122850.1"/>
    </source>
</evidence>
<reference evidence="2" key="1">
    <citation type="submission" date="2020-03" db="EMBL/GenBank/DDBJ databases">
        <title>Site-based positive gene gene selection in Geosmithia morbida across the United States reveals a broad range of putative effectors and factors for local host and environmental adapation.</title>
        <authorList>
            <person name="Onufrak A."/>
            <person name="Murdoch R.W."/>
            <person name="Gazis R."/>
            <person name="Huff M."/>
            <person name="Staton M."/>
            <person name="Klingeman W."/>
            <person name="Hadziabdic D."/>
        </authorList>
    </citation>
    <scope>NUCLEOTIDE SEQUENCE</scope>
    <source>
        <strain evidence="2">1262</strain>
    </source>
</reference>
<dbReference type="Proteomes" id="UP000749293">
    <property type="component" value="Unassembled WGS sequence"/>
</dbReference>
<feature type="region of interest" description="Disordered" evidence="1">
    <location>
        <begin position="1"/>
        <end position="87"/>
    </location>
</feature>
<feature type="compositionally biased region" description="Acidic residues" evidence="1">
    <location>
        <begin position="211"/>
        <end position="228"/>
    </location>
</feature>
<comment type="caution">
    <text evidence="2">The sequence shown here is derived from an EMBL/GenBank/DDBJ whole genome shotgun (WGS) entry which is preliminary data.</text>
</comment>
<name>A0A9P4YU45_9HYPO</name>
<dbReference type="AlphaFoldDB" id="A0A9P4YU45"/>
<protein>
    <submittedName>
        <fullName evidence="2">Uncharacterized protein</fullName>
    </submittedName>
</protein>
<feature type="compositionally biased region" description="Polar residues" evidence="1">
    <location>
        <begin position="52"/>
        <end position="68"/>
    </location>
</feature>
<organism evidence="2 3">
    <name type="scientific">Geosmithia morbida</name>
    <dbReference type="NCBI Taxonomy" id="1094350"/>
    <lineage>
        <taxon>Eukaryota</taxon>
        <taxon>Fungi</taxon>
        <taxon>Dikarya</taxon>
        <taxon>Ascomycota</taxon>
        <taxon>Pezizomycotina</taxon>
        <taxon>Sordariomycetes</taxon>
        <taxon>Hypocreomycetidae</taxon>
        <taxon>Hypocreales</taxon>
        <taxon>Bionectriaceae</taxon>
        <taxon>Geosmithia</taxon>
    </lineage>
</organism>
<sequence length="271" mass="29884">MLLLRNSFSQKRKDAKRPRDLHIRKVSFSGSSLSCCSLSSSDSTASACTTLRSPPTSPSQNHRSTSGSSNGGHLAPPRLHERPLKTSIPRRAAFAPAVYDDDIDADYDDFYYPNHLENGHEDRSDVVVLPEPYSEEEESDDGDDGMSISDFVMAMPPPATAPAQPTDDDYFTFRHMAMAASVASARPPVPCSRWSASTIDSISTVGSSQEEHDDDDVVEDAQQQEDDSAPTARRPPMHHMDSVDNFVKRGGWKRRGIVFQREEFAASISSF</sequence>
<keyword evidence="3" id="KW-1185">Reference proteome</keyword>
<feature type="compositionally biased region" description="Low complexity" evidence="1">
    <location>
        <begin position="27"/>
        <end position="51"/>
    </location>
</feature>
<dbReference type="OrthoDB" id="5226162at2759"/>
<accession>A0A9P4YU45</accession>
<dbReference type="GeneID" id="55973380"/>
<evidence type="ECO:0000256" key="1">
    <source>
        <dbReference type="SAM" id="MobiDB-lite"/>
    </source>
</evidence>
<feature type="region of interest" description="Disordered" evidence="1">
    <location>
        <begin position="202"/>
        <end position="245"/>
    </location>
</feature>
<gene>
    <name evidence="2" type="ORF">GMORB2_7157</name>
</gene>